<dbReference type="RefSeq" id="WP_016874374.1">
    <property type="nucleotide sequence ID" value="NZ_AJLN01000116.1"/>
</dbReference>
<reference evidence="5 6" key="1">
    <citation type="journal article" date="2019" name="Genome Biol. Evol.">
        <title>Day and night: Metabolic profiles and evolutionary relationships of six axenic non-marine cyanobacteria.</title>
        <authorList>
            <person name="Will S.E."/>
            <person name="Henke P."/>
            <person name="Boedeker C."/>
            <person name="Huang S."/>
            <person name="Brinkmann H."/>
            <person name="Rohde M."/>
            <person name="Jarek M."/>
            <person name="Friedl T."/>
            <person name="Seufert S."/>
            <person name="Schumacher M."/>
            <person name="Overmann J."/>
            <person name="Neumann-Schaal M."/>
            <person name="Petersen J."/>
        </authorList>
    </citation>
    <scope>NUCLEOTIDE SEQUENCE [LARGE SCALE GENOMIC DNA]</scope>
    <source>
        <strain evidence="5 6">PCC 6912</strain>
    </source>
</reference>
<dbReference type="GO" id="GO:0006420">
    <property type="term" value="P:arginyl-tRNA aminoacylation"/>
    <property type="evidence" value="ECO:0007669"/>
    <property type="project" value="InterPro"/>
</dbReference>
<dbReference type="GO" id="GO:0005737">
    <property type="term" value="C:cytoplasm"/>
    <property type="evidence" value="ECO:0007669"/>
    <property type="project" value="InterPro"/>
</dbReference>
<dbReference type="GO" id="GO:0004814">
    <property type="term" value="F:arginine-tRNA ligase activity"/>
    <property type="evidence" value="ECO:0007669"/>
    <property type="project" value="InterPro"/>
</dbReference>
<keyword evidence="2" id="KW-0547">Nucleotide-binding</keyword>
<dbReference type="STRING" id="211165.GCA_000317285_05063"/>
<dbReference type="SUPFAM" id="SSF47323">
    <property type="entry name" value="Anticodon-binding domain of a subclass of class I aminoacyl-tRNA synthetases"/>
    <property type="match status" value="1"/>
</dbReference>
<evidence type="ECO:0000256" key="3">
    <source>
        <dbReference type="ARBA" id="ARBA00022840"/>
    </source>
</evidence>
<dbReference type="Gene3D" id="1.10.730.10">
    <property type="entry name" value="Isoleucyl-tRNA Synthetase, Domain 1"/>
    <property type="match status" value="1"/>
</dbReference>
<keyword evidence="3" id="KW-0067">ATP-binding</keyword>
<dbReference type="AlphaFoldDB" id="A0A433NR82"/>
<dbReference type="SMART" id="SM00836">
    <property type="entry name" value="DALR_1"/>
    <property type="match status" value="1"/>
</dbReference>
<gene>
    <name evidence="5" type="ORF">PCC6912_01530</name>
</gene>
<evidence type="ECO:0000259" key="4">
    <source>
        <dbReference type="SMART" id="SM00836"/>
    </source>
</evidence>
<dbReference type="InterPro" id="IPR036695">
    <property type="entry name" value="Arg-tRNA-synth_N_sf"/>
</dbReference>
<accession>A0A433NR82</accession>
<evidence type="ECO:0000313" key="6">
    <source>
        <dbReference type="Proteomes" id="UP000268857"/>
    </source>
</evidence>
<dbReference type="Proteomes" id="UP000268857">
    <property type="component" value="Unassembled WGS sequence"/>
</dbReference>
<keyword evidence="6" id="KW-1185">Reference proteome</keyword>
<comment type="caution">
    <text evidence="5">The sequence shown here is derived from an EMBL/GenBank/DDBJ whole genome shotgun (WGS) entry which is preliminary data.</text>
</comment>
<protein>
    <recommendedName>
        <fullName evidence="4">DALR anticodon binding domain-containing protein</fullName>
    </recommendedName>
</protein>
<keyword evidence="1" id="KW-0436">Ligase</keyword>
<dbReference type="Gene3D" id="3.30.1360.70">
    <property type="entry name" value="Arginyl tRNA synthetase N-terminal domain"/>
    <property type="match status" value="1"/>
</dbReference>
<dbReference type="InterPro" id="IPR009080">
    <property type="entry name" value="tRNAsynth_Ia_anticodon-bd"/>
</dbReference>
<dbReference type="OrthoDB" id="9805987at2"/>
<name>A0A433NR82_CHLFR</name>
<sequence length="266" mass="30275">MLQVSKYTSIKQLIYYYLLAALSIYANTQGSVCIEKEKIPLSKGRNDERVLYITGIALRLSKYENLPAMEIAEVIASHLSIESDDVFRIQIISPGWIHVELAHPVLAAWLQRLVSLGREEGGTKKENLSLSCSLFPVQYAHARCCSLMRLVQQEELFISADVIPWLNREQKLRLNHPAEFRLINELVQIMDELEYSSADALVKWEKAGLAVSQAFENFWCNCRIWGEVKTTSPELAQARHGLILATQWVLKFLLEEKLGAFAPVEL</sequence>
<organism evidence="5 6">
    <name type="scientific">Chlorogloeopsis fritschii PCC 6912</name>
    <dbReference type="NCBI Taxonomy" id="211165"/>
    <lineage>
        <taxon>Bacteria</taxon>
        <taxon>Bacillati</taxon>
        <taxon>Cyanobacteriota</taxon>
        <taxon>Cyanophyceae</taxon>
        <taxon>Nostocales</taxon>
        <taxon>Chlorogloeopsidaceae</taxon>
        <taxon>Chlorogloeopsis</taxon>
    </lineage>
</organism>
<evidence type="ECO:0000313" key="5">
    <source>
        <dbReference type="EMBL" id="RUR86710.1"/>
    </source>
</evidence>
<evidence type="ECO:0000256" key="2">
    <source>
        <dbReference type="ARBA" id="ARBA00022741"/>
    </source>
</evidence>
<evidence type="ECO:0000256" key="1">
    <source>
        <dbReference type="ARBA" id="ARBA00022598"/>
    </source>
</evidence>
<dbReference type="EMBL" id="RSCJ01000001">
    <property type="protein sequence ID" value="RUR86710.1"/>
    <property type="molecule type" value="Genomic_DNA"/>
</dbReference>
<dbReference type="InterPro" id="IPR008909">
    <property type="entry name" value="DALR_anticod-bd"/>
</dbReference>
<dbReference type="GO" id="GO:0005524">
    <property type="term" value="F:ATP binding"/>
    <property type="evidence" value="ECO:0007669"/>
    <property type="project" value="UniProtKB-KW"/>
</dbReference>
<feature type="domain" description="DALR anticodon binding" evidence="4">
    <location>
        <begin position="137"/>
        <end position="258"/>
    </location>
</feature>
<dbReference type="Pfam" id="PF05746">
    <property type="entry name" value="DALR_1"/>
    <property type="match status" value="1"/>
</dbReference>
<proteinExistence type="predicted"/>